<dbReference type="PIRSF" id="PIRSF002746">
    <property type="entry name" value="Gluconate_transporter"/>
    <property type="match status" value="1"/>
</dbReference>
<evidence type="ECO:0000313" key="4">
    <source>
        <dbReference type="Proteomes" id="UP000025229"/>
    </source>
</evidence>
<dbReference type="KEGG" id="rrd:RradSPS_1815"/>
<dbReference type="eggNOG" id="COG2610">
    <property type="taxonomic scope" value="Bacteria"/>
</dbReference>
<dbReference type="Proteomes" id="UP001281130">
    <property type="component" value="Unassembled WGS sequence"/>
</dbReference>
<evidence type="ECO:0000313" key="3">
    <source>
        <dbReference type="EMBL" id="MDX5894503.1"/>
    </source>
</evidence>
<feature type="transmembrane region" description="Helical" evidence="1">
    <location>
        <begin position="422"/>
        <end position="443"/>
    </location>
</feature>
<feature type="transmembrane region" description="Helical" evidence="1">
    <location>
        <begin position="5"/>
        <end position="22"/>
    </location>
</feature>
<feature type="transmembrane region" description="Helical" evidence="1">
    <location>
        <begin position="228"/>
        <end position="248"/>
    </location>
</feature>
<feature type="transmembrane region" description="Helical" evidence="1">
    <location>
        <begin position="342"/>
        <end position="375"/>
    </location>
</feature>
<feature type="transmembrane region" description="Helical" evidence="1">
    <location>
        <begin position="101"/>
        <end position="128"/>
    </location>
</feature>
<dbReference type="PANTHER" id="PTHR30354:SF25">
    <property type="entry name" value="INNER MEMBRANE PERMEASE YGBN"/>
    <property type="match status" value="1"/>
</dbReference>
<dbReference type="EMBL" id="CP007514">
    <property type="protein sequence ID" value="AHY47098.1"/>
    <property type="molecule type" value="Genomic_DNA"/>
</dbReference>
<keyword evidence="1" id="KW-0812">Transmembrane</keyword>
<dbReference type="PANTHER" id="PTHR30354">
    <property type="entry name" value="GNT FAMILY GLUCONATE TRANSPORTER"/>
    <property type="match status" value="1"/>
</dbReference>
<dbReference type="HOGENOM" id="CLU_027949_0_2_11"/>
<feature type="transmembrane region" description="Helical" evidence="1">
    <location>
        <begin position="304"/>
        <end position="322"/>
    </location>
</feature>
<reference evidence="3" key="2">
    <citation type="submission" date="2023-11" db="EMBL/GenBank/DDBJ databases">
        <title>MicrobeMod: A computational toolkit for identifying prokaryotic methylation and restriction-modification with nanopore sequencing.</title>
        <authorList>
            <person name="Crits-Christoph A."/>
            <person name="Kang S.C."/>
            <person name="Lee H."/>
            <person name="Ostrov N."/>
        </authorList>
    </citation>
    <scope>NUCLEOTIDE SEQUENCE</scope>
    <source>
        <strain evidence="3">ATCC 51242</strain>
    </source>
</reference>
<keyword evidence="4" id="KW-1185">Reference proteome</keyword>
<evidence type="ECO:0000256" key="1">
    <source>
        <dbReference type="SAM" id="Phobius"/>
    </source>
</evidence>
<gene>
    <name evidence="2" type="ORF">RradSPS_1815</name>
    <name evidence="3" type="ORF">SIL72_10750</name>
</gene>
<dbReference type="PATRIC" id="fig|42256.3.peg.1842"/>
<dbReference type="Proteomes" id="UP000025229">
    <property type="component" value="Chromosome"/>
</dbReference>
<feature type="transmembrane region" description="Helical" evidence="1">
    <location>
        <begin position="382"/>
        <end position="402"/>
    </location>
</feature>
<name>A0A023X445_RUBRA</name>
<dbReference type="EMBL" id="JAWXXX010000001">
    <property type="protein sequence ID" value="MDX5894503.1"/>
    <property type="molecule type" value="Genomic_DNA"/>
</dbReference>
<dbReference type="RefSeq" id="WP_038682155.1">
    <property type="nucleotide sequence ID" value="NZ_CP007514.1"/>
</dbReference>
<dbReference type="OrthoDB" id="4325159at2"/>
<protein>
    <submittedName>
        <fullName evidence="2 3">Gluconate:H+ symporter</fullName>
    </submittedName>
</protein>
<feature type="transmembrane region" description="Helical" evidence="1">
    <location>
        <begin position="260"/>
        <end position="283"/>
    </location>
</feature>
<sequence>MSAVLLLGVVVVAVALILVLVMRFRMHAFVALLIVSFLTALVAGIPPGEVAGVIEEGMGGTLGYIAVVVGLGAMFGELLRITGGAGRIARTLVSSFGEGRIQWALGLTGFLVAIPVFFDVGLIILIPLVYSLAQRYGRSLLFYAIPLLAGLAATHAFIPPTPGPVAVAGIIGADLGWVILWGTVAGLPAVAIGGVLFGRYIASRIHLDVPEAMLREEEESEERDAPSFLLVVSIILVPLFLILLSTLSEALLPEGNAVRSALGLIGHPFTALTLAVLLSFYVLGVRHGYSLDEVQGAASKSLEPVGMIILVTGAGGVFGAVLQESGIGDAIQAVMEASNLPIVVLAFVAAVFVRVSLGSATVAMVTSAAIVAPVIEGGNYSAALIGAVVIATASGATAFSHVNDSGFWLVSRYLGMSEKHTLQSWTVMETIIGFVGFGIVLALSPFL</sequence>
<dbReference type="Pfam" id="PF02447">
    <property type="entry name" value="GntP_permease"/>
    <property type="match status" value="1"/>
</dbReference>
<feature type="transmembrane region" description="Helical" evidence="1">
    <location>
        <begin position="178"/>
        <end position="197"/>
    </location>
</feature>
<dbReference type="AlphaFoldDB" id="A0A023X445"/>
<accession>A0A023X445</accession>
<feature type="transmembrane region" description="Helical" evidence="1">
    <location>
        <begin position="28"/>
        <end position="50"/>
    </location>
</feature>
<feature type="transmembrane region" description="Helical" evidence="1">
    <location>
        <begin position="62"/>
        <end position="81"/>
    </location>
</feature>
<dbReference type="GO" id="GO:0005886">
    <property type="term" value="C:plasma membrane"/>
    <property type="evidence" value="ECO:0007669"/>
    <property type="project" value="TreeGrafter"/>
</dbReference>
<evidence type="ECO:0000313" key="2">
    <source>
        <dbReference type="EMBL" id="AHY47098.1"/>
    </source>
</evidence>
<feature type="transmembrane region" description="Helical" evidence="1">
    <location>
        <begin position="140"/>
        <end position="158"/>
    </location>
</feature>
<keyword evidence="1" id="KW-1133">Transmembrane helix</keyword>
<dbReference type="STRING" id="42256.RradSPS_1815"/>
<dbReference type="GO" id="GO:0015128">
    <property type="term" value="F:gluconate transmembrane transporter activity"/>
    <property type="evidence" value="ECO:0007669"/>
    <property type="project" value="InterPro"/>
</dbReference>
<reference evidence="2 4" key="1">
    <citation type="submission" date="2014-03" db="EMBL/GenBank/DDBJ databases">
        <title>Complete genome sequence of the Radio-Resistant Rubrobacter radiotolerans RSPS-4.</title>
        <authorList>
            <person name="Egas C.C."/>
            <person name="Barroso C.C."/>
            <person name="Froufe H.J.C."/>
            <person name="Pacheco J.J."/>
            <person name="Albuquerque L.L."/>
            <person name="da Costa M.M.S."/>
        </authorList>
    </citation>
    <scope>NUCLEOTIDE SEQUENCE [LARGE SCALE GENOMIC DNA]</scope>
    <source>
        <strain evidence="2 4">RSPS-4</strain>
    </source>
</reference>
<proteinExistence type="predicted"/>
<dbReference type="NCBIfam" id="TIGR00791">
    <property type="entry name" value="gntP"/>
    <property type="match status" value="1"/>
</dbReference>
<organism evidence="2 4">
    <name type="scientific">Rubrobacter radiotolerans</name>
    <name type="common">Arthrobacter radiotolerans</name>
    <dbReference type="NCBI Taxonomy" id="42256"/>
    <lineage>
        <taxon>Bacteria</taxon>
        <taxon>Bacillati</taxon>
        <taxon>Actinomycetota</taxon>
        <taxon>Rubrobacteria</taxon>
        <taxon>Rubrobacterales</taxon>
        <taxon>Rubrobacteraceae</taxon>
        <taxon>Rubrobacter</taxon>
    </lineage>
</organism>
<dbReference type="InterPro" id="IPR003474">
    <property type="entry name" value="Glcn_transporter"/>
</dbReference>
<keyword evidence="1" id="KW-0472">Membrane</keyword>